<keyword evidence="8" id="KW-1185">Reference proteome</keyword>
<dbReference type="PANTHER" id="PTHR12112:SF39">
    <property type="entry name" value="EG:152A3.5 PROTEIN (FBGN0003116_PN PROTEIN)"/>
    <property type="match status" value="1"/>
</dbReference>
<proteinExistence type="predicted"/>
<feature type="region of interest" description="Disordered" evidence="5">
    <location>
        <begin position="475"/>
        <end position="505"/>
    </location>
</feature>
<evidence type="ECO:0000256" key="4">
    <source>
        <dbReference type="ARBA" id="ARBA00023211"/>
    </source>
</evidence>
<evidence type="ECO:0000256" key="3">
    <source>
        <dbReference type="ARBA" id="ARBA00022801"/>
    </source>
</evidence>
<dbReference type="Pfam" id="PF01368">
    <property type="entry name" value="DHH"/>
    <property type="match status" value="1"/>
</dbReference>
<gene>
    <name evidence="7" type="ORF">B0I36DRAFT_374176</name>
</gene>
<sequence>MATLSAFLVQAREALANRPVPAEGSGNNGGSSRPLTFVVGNESADLDSLCSALVLAYFKSQAPSSTPGQGGRLSNLHIPLCNIPRADLALRPEFSAVLREANVTPDEVITLDDLPSPFPSPDDDNVAATRRQEPNGEIPPPRRREIDPGMTRWILVDHNVLTGRLARDFLSGSGRRDDDRTGKVVGCIDHHEDEGRLPADCEPRVVEKSGSCMSLVVEHCKPVWEALSSLSSSSGEQEHAAKGDTGDARDETTRQQLDDQLARLVLAPIVIDTNNLRDGNKTTDHDTGVVRYLEETKLHHHRRKGDPDAGGGGGGGGGGGDDEGFDRAAYFERISRLKNDISQMSLRDILRKDYKEWTEAASPASATGTNTTTAQQLRLGTMSVPQPLAYLLEHTCHNDTALFLGGLREWADEKELDVASIMTAYEDPESGGFKRDLLVWAPPRPSSGQSTVAAAGIAAVRKFVEDHEDTLKLIPWQDGRLDSTPGDSGVGGGGGGGDGAEDGFRRCWTQGTLKNSRKQIAPMLREAMRSVLG</sequence>
<accession>A0A9P8Y9H7</accession>
<keyword evidence="2" id="KW-0479">Metal-binding</keyword>
<dbReference type="AlphaFoldDB" id="A0A9P8Y9H7"/>
<dbReference type="Proteomes" id="UP000756346">
    <property type="component" value="Unassembled WGS sequence"/>
</dbReference>
<organism evidence="7 8">
    <name type="scientific">Microdochium trichocladiopsis</name>
    <dbReference type="NCBI Taxonomy" id="1682393"/>
    <lineage>
        <taxon>Eukaryota</taxon>
        <taxon>Fungi</taxon>
        <taxon>Dikarya</taxon>
        <taxon>Ascomycota</taxon>
        <taxon>Pezizomycotina</taxon>
        <taxon>Sordariomycetes</taxon>
        <taxon>Xylariomycetidae</taxon>
        <taxon>Xylariales</taxon>
        <taxon>Microdochiaceae</taxon>
        <taxon>Microdochium</taxon>
    </lineage>
</organism>
<evidence type="ECO:0000256" key="2">
    <source>
        <dbReference type="ARBA" id="ARBA00022723"/>
    </source>
</evidence>
<evidence type="ECO:0000256" key="1">
    <source>
        <dbReference type="ARBA" id="ARBA00001936"/>
    </source>
</evidence>
<dbReference type="Gene3D" id="3.10.310.20">
    <property type="entry name" value="DHHA2 domain"/>
    <property type="match status" value="1"/>
</dbReference>
<feature type="region of interest" description="Disordered" evidence="5">
    <location>
        <begin position="109"/>
        <end position="146"/>
    </location>
</feature>
<dbReference type="InterPro" id="IPR001667">
    <property type="entry name" value="DDH_dom"/>
</dbReference>
<dbReference type="RefSeq" id="XP_046012835.1">
    <property type="nucleotide sequence ID" value="XM_046160252.1"/>
</dbReference>
<protein>
    <recommendedName>
        <fullName evidence="6">DHHA2 domain-containing protein</fullName>
    </recommendedName>
</protein>
<feature type="region of interest" description="Disordered" evidence="5">
    <location>
        <begin position="295"/>
        <end position="324"/>
    </location>
</feature>
<comment type="caution">
    <text evidence="7">The sequence shown here is derived from an EMBL/GenBank/DDBJ whole genome shotgun (WGS) entry which is preliminary data.</text>
</comment>
<dbReference type="PANTHER" id="PTHR12112">
    <property type="entry name" value="BNIP - RELATED"/>
    <property type="match status" value="1"/>
</dbReference>
<feature type="compositionally biased region" description="Gly residues" evidence="5">
    <location>
        <begin position="308"/>
        <end position="319"/>
    </location>
</feature>
<evidence type="ECO:0000313" key="7">
    <source>
        <dbReference type="EMBL" id="KAH7031155.1"/>
    </source>
</evidence>
<keyword evidence="3" id="KW-0378">Hydrolase</keyword>
<reference evidence="7" key="1">
    <citation type="journal article" date="2021" name="Nat. Commun.">
        <title>Genetic determinants of endophytism in the Arabidopsis root mycobiome.</title>
        <authorList>
            <person name="Mesny F."/>
            <person name="Miyauchi S."/>
            <person name="Thiergart T."/>
            <person name="Pickel B."/>
            <person name="Atanasova L."/>
            <person name="Karlsson M."/>
            <person name="Huettel B."/>
            <person name="Barry K.W."/>
            <person name="Haridas S."/>
            <person name="Chen C."/>
            <person name="Bauer D."/>
            <person name="Andreopoulos W."/>
            <person name="Pangilinan J."/>
            <person name="LaButti K."/>
            <person name="Riley R."/>
            <person name="Lipzen A."/>
            <person name="Clum A."/>
            <person name="Drula E."/>
            <person name="Henrissat B."/>
            <person name="Kohler A."/>
            <person name="Grigoriev I.V."/>
            <person name="Martin F.M."/>
            <person name="Hacquard S."/>
        </authorList>
    </citation>
    <scope>NUCLEOTIDE SEQUENCE</scope>
    <source>
        <strain evidence="7">MPI-CAGE-CH-0230</strain>
    </source>
</reference>
<dbReference type="SMART" id="SM01131">
    <property type="entry name" value="DHHA2"/>
    <property type="match status" value="1"/>
</dbReference>
<evidence type="ECO:0000256" key="5">
    <source>
        <dbReference type="SAM" id="MobiDB-lite"/>
    </source>
</evidence>
<name>A0A9P8Y9H7_9PEZI</name>
<dbReference type="SUPFAM" id="SSF64182">
    <property type="entry name" value="DHH phosphoesterases"/>
    <property type="match status" value="1"/>
</dbReference>
<dbReference type="Gene3D" id="3.90.1640.10">
    <property type="entry name" value="inorganic pyrophosphatase (n-terminal core)"/>
    <property type="match status" value="1"/>
</dbReference>
<feature type="region of interest" description="Disordered" evidence="5">
    <location>
        <begin position="230"/>
        <end position="253"/>
    </location>
</feature>
<evidence type="ECO:0000313" key="8">
    <source>
        <dbReference type="Proteomes" id="UP000756346"/>
    </source>
</evidence>
<dbReference type="GO" id="GO:0004309">
    <property type="term" value="F:exopolyphosphatase activity"/>
    <property type="evidence" value="ECO:0007669"/>
    <property type="project" value="TreeGrafter"/>
</dbReference>
<dbReference type="GO" id="GO:0046872">
    <property type="term" value="F:metal ion binding"/>
    <property type="evidence" value="ECO:0007669"/>
    <property type="project" value="UniProtKB-KW"/>
</dbReference>
<dbReference type="OrthoDB" id="374045at2759"/>
<dbReference type="GeneID" id="70189798"/>
<feature type="compositionally biased region" description="Gly residues" evidence="5">
    <location>
        <begin position="488"/>
        <end position="498"/>
    </location>
</feature>
<dbReference type="InterPro" id="IPR038222">
    <property type="entry name" value="DHHA2_dom_sf"/>
</dbReference>
<dbReference type="InterPro" id="IPR038763">
    <property type="entry name" value="DHH_sf"/>
</dbReference>
<dbReference type="InterPro" id="IPR004097">
    <property type="entry name" value="DHHA2"/>
</dbReference>
<comment type="cofactor">
    <cofactor evidence="1">
        <name>Mn(2+)</name>
        <dbReference type="ChEBI" id="CHEBI:29035"/>
    </cofactor>
</comment>
<keyword evidence="4" id="KW-0464">Manganese</keyword>
<evidence type="ECO:0000259" key="6">
    <source>
        <dbReference type="SMART" id="SM01131"/>
    </source>
</evidence>
<dbReference type="EMBL" id="JAGTJQ010000005">
    <property type="protein sequence ID" value="KAH7031155.1"/>
    <property type="molecule type" value="Genomic_DNA"/>
</dbReference>
<feature type="domain" description="DHHA2" evidence="6">
    <location>
        <begin position="331"/>
        <end position="528"/>
    </location>
</feature>
<dbReference type="GO" id="GO:0005737">
    <property type="term" value="C:cytoplasm"/>
    <property type="evidence" value="ECO:0007669"/>
    <property type="project" value="InterPro"/>
</dbReference>
<dbReference type="Pfam" id="PF02833">
    <property type="entry name" value="DHHA2"/>
    <property type="match status" value="1"/>
</dbReference>
<feature type="compositionally biased region" description="Basic and acidic residues" evidence="5">
    <location>
        <begin position="130"/>
        <end position="146"/>
    </location>
</feature>
<feature type="compositionally biased region" description="Basic and acidic residues" evidence="5">
    <location>
        <begin position="236"/>
        <end position="253"/>
    </location>
</feature>